<feature type="region of interest" description="Disordered" evidence="12">
    <location>
        <begin position="616"/>
        <end position="664"/>
    </location>
</feature>
<evidence type="ECO:0000256" key="4">
    <source>
        <dbReference type="ARBA" id="ARBA00022771"/>
    </source>
</evidence>
<dbReference type="Proteomes" id="UP001209878">
    <property type="component" value="Unassembled WGS sequence"/>
</dbReference>
<dbReference type="SUPFAM" id="SSF46689">
    <property type="entry name" value="Homeodomain-like"/>
    <property type="match status" value="1"/>
</dbReference>
<dbReference type="InterPro" id="IPR051574">
    <property type="entry name" value="ZnF_E-box_Homeobox"/>
</dbReference>
<feature type="region of interest" description="Disordered" evidence="12">
    <location>
        <begin position="443"/>
        <end position="485"/>
    </location>
</feature>
<feature type="domain" description="Homeobox" evidence="13">
    <location>
        <begin position="489"/>
        <end position="549"/>
    </location>
</feature>
<dbReference type="EMBL" id="JAODUO010001297">
    <property type="protein sequence ID" value="KAK2166910.1"/>
    <property type="molecule type" value="Genomic_DNA"/>
</dbReference>
<dbReference type="SMART" id="SM00389">
    <property type="entry name" value="HOX"/>
    <property type="match status" value="1"/>
</dbReference>
<feature type="domain" description="C2H2-type" evidence="14">
    <location>
        <begin position="137"/>
        <end position="175"/>
    </location>
</feature>
<keyword evidence="5" id="KW-0862">Zinc</keyword>
<dbReference type="GO" id="GO:0000122">
    <property type="term" value="P:negative regulation of transcription by RNA polymerase II"/>
    <property type="evidence" value="ECO:0007669"/>
    <property type="project" value="UniProtKB-ARBA"/>
</dbReference>
<evidence type="ECO:0000259" key="14">
    <source>
        <dbReference type="PROSITE" id="PS50157"/>
    </source>
</evidence>
<feature type="compositionally biased region" description="Polar residues" evidence="12">
    <location>
        <begin position="36"/>
        <end position="45"/>
    </location>
</feature>
<feature type="domain" description="C2H2-type" evidence="14">
    <location>
        <begin position="109"/>
        <end position="136"/>
    </location>
</feature>
<sequence length="974" mass="107971">MTSMTRSVRTARSHARSRSAHATAEHDTSDDDASKNCDTAASPVSASAPKHTCIECGVSFAMLSQLEKHAALHSAESQVCQVCSKAFANVYRLQRHMISHEESLELRKFKCPQCVKAFKFKHHLKEHIRIHSGEKPFQCANCGKRFSHSGSYSSHMTSKKCWVVNLKVRHKGEAVSPKLPPECIDGGILRPIIPKGNKTGGNDMPSGMELGMPEMFTGLYPPVHFLPVSSEYQATYLAQLNGGSPFVSPIPFHSGHMITPVLPYHSSSLSMSSAMKSRLAQKWLPPISDKSQPSVKAINPLPSEWKNNVVCKREEIDDMTVDNVDDTAKENACVNGDAPGGELEPRVEAVKKVLEIVDATVQQQQRSKEDKSNLSKLVNQDAVGKNLNVLAFAASEQLEQMVKEEGATGPCGPLQLVCRFCNDRFDGPIGLHQHERYLCPKNSEIRHSSPTTNVATRNGTTSPSSVGTAERTEDETDDLSDDSFVDRDGRRYRVRSMISEGQQMLLKAQYDDNPHPSKLDIARLANELGFSKRVVQVWFQNMRARQRRKGRVGTNDLPPPYHIAMTTASLMKTENAMQNGAFAMQKASRHLAAVPSSYNMAVTMQVEPLDLSVKVTTDSEPDEAIDMSSRIPTTDDVDPDEGQVLNLSTKKDNDHESSGSENNRRVFFNESAIFKYMQRERMINVEHRHSDRSSPNDHQSARMHPIVIAPPPAPPAHHHSGATIPDHLLPGDHNPVTSTPRRPSPAFLPPPVSPSVASNGVASPALSSHESSFNSTLSQDSAGADSGIVSGMGLAVTKSKRARKKTWRQVGGNMEAEEFQFAFSDDDALGELPPVKKRRSWKNHRVDTVEGFYACDQCDKMFSKQSSLARHKYEHSGQRPFSCEICGKAFKHKHHLTEHKRLHSGEKPFQCSKCGKRFSHSGSYSQHMNHRYKYCKPLLDGQTAPDDDEEEEAEFEQVGAEFEERRSLNEGCAA</sequence>
<feature type="compositionally biased region" description="Acidic residues" evidence="12">
    <location>
        <begin position="945"/>
        <end position="955"/>
    </location>
</feature>
<dbReference type="FunFam" id="3.30.160.60:FF:000013">
    <property type="entry name" value="Putative zinc finger E-box-binding homeobox 2"/>
    <property type="match status" value="2"/>
</dbReference>
<keyword evidence="2" id="KW-0479">Metal-binding</keyword>
<dbReference type="GO" id="GO:0000981">
    <property type="term" value="F:DNA-binding transcription factor activity, RNA polymerase II-specific"/>
    <property type="evidence" value="ECO:0007669"/>
    <property type="project" value="TreeGrafter"/>
</dbReference>
<feature type="compositionally biased region" description="Pro residues" evidence="12">
    <location>
        <begin position="742"/>
        <end position="753"/>
    </location>
</feature>
<feature type="compositionally biased region" description="Basic residues" evidence="12">
    <location>
        <begin position="9"/>
        <end position="19"/>
    </location>
</feature>
<dbReference type="InterPro" id="IPR036236">
    <property type="entry name" value="Znf_C2H2_sf"/>
</dbReference>
<feature type="region of interest" description="Disordered" evidence="12">
    <location>
        <begin position="711"/>
        <end position="786"/>
    </location>
</feature>
<dbReference type="CDD" id="cd00086">
    <property type="entry name" value="homeodomain"/>
    <property type="match status" value="1"/>
</dbReference>
<feature type="domain" description="C2H2-type" evidence="14">
    <location>
        <begin position="78"/>
        <end position="105"/>
    </location>
</feature>
<evidence type="ECO:0000256" key="12">
    <source>
        <dbReference type="SAM" id="MobiDB-lite"/>
    </source>
</evidence>
<evidence type="ECO:0000256" key="8">
    <source>
        <dbReference type="ARBA" id="ARBA00023242"/>
    </source>
</evidence>
<dbReference type="Gene3D" id="1.10.10.60">
    <property type="entry name" value="Homeodomain-like"/>
    <property type="match status" value="1"/>
</dbReference>
<dbReference type="GO" id="GO:0008270">
    <property type="term" value="F:zinc ion binding"/>
    <property type="evidence" value="ECO:0007669"/>
    <property type="project" value="UniProtKB-KW"/>
</dbReference>
<dbReference type="FunFam" id="3.30.160.60:FF:000072">
    <property type="entry name" value="zinc finger protein 143 isoform X1"/>
    <property type="match status" value="1"/>
</dbReference>
<keyword evidence="16" id="KW-1185">Reference proteome</keyword>
<name>A0AAD9K9F1_RIDPI</name>
<evidence type="ECO:0000313" key="16">
    <source>
        <dbReference type="Proteomes" id="UP001209878"/>
    </source>
</evidence>
<accession>A0AAD9K9F1</accession>
<dbReference type="PANTHER" id="PTHR24391">
    <property type="entry name" value="HISTONE H4 TRANSCRIPTION FACTOR-RELATED"/>
    <property type="match status" value="1"/>
</dbReference>
<dbReference type="GO" id="GO:0045595">
    <property type="term" value="P:regulation of cell differentiation"/>
    <property type="evidence" value="ECO:0007669"/>
    <property type="project" value="UniProtKB-ARBA"/>
</dbReference>
<dbReference type="InterPro" id="IPR001356">
    <property type="entry name" value="HD"/>
</dbReference>
<proteinExistence type="predicted"/>
<evidence type="ECO:0000256" key="3">
    <source>
        <dbReference type="ARBA" id="ARBA00022737"/>
    </source>
</evidence>
<reference evidence="15" key="1">
    <citation type="journal article" date="2023" name="Mol. Biol. Evol.">
        <title>Third-Generation Sequencing Reveals the Adaptive Role of the Epigenome in Three Deep-Sea Polychaetes.</title>
        <authorList>
            <person name="Perez M."/>
            <person name="Aroh O."/>
            <person name="Sun Y."/>
            <person name="Lan Y."/>
            <person name="Juniper S.K."/>
            <person name="Young C.R."/>
            <person name="Angers B."/>
            <person name="Qian P.Y."/>
        </authorList>
    </citation>
    <scope>NUCLEOTIDE SEQUENCE</scope>
    <source>
        <strain evidence="15">R07B-5</strain>
    </source>
</reference>
<dbReference type="GO" id="GO:0007411">
    <property type="term" value="P:axon guidance"/>
    <property type="evidence" value="ECO:0007669"/>
    <property type="project" value="UniProtKB-ARBA"/>
</dbReference>
<dbReference type="SMART" id="SM00355">
    <property type="entry name" value="ZnF_C2H2"/>
    <property type="match status" value="8"/>
</dbReference>
<evidence type="ECO:0000259" key="13">
    <source>
        <dbReference type="PROSITE" id="PS50071"/>
    </source>
</evidence>
<gene>
    <name evidence="15" type="ORF">NP493_1298g00000</name>
</gene>
<keyword evidence="3" id="KW-0677">Repeat</keyword>
<evidence type="ECO:0000256" key="6">
    <source>
        <dbReference type="ARBA" id="ARBA00023125"/>
    </source>
</evidence>
<dbReference type="GO" id="GO:0000978">
    <property type="term" value="F:RNA polymerase II cis-regulatory region sequence-specific DNA binding"/>
    <property type="evidence" value="ECO:0007669"/>
    <property type="project" value="TreeGrafter"/>
</dbReference>
<feature type="DNA-binding region" description="Homeobox" evidence="10">
    <location>
        <begin position="491"/>
        <end position="550"/>
    </location>
</feature>
<evidence type="ECO:0000256" key="2">
    <source>
        <dbReference type="ARBA" id="ARBA00022723"/>
    </source>
</evidence>
<dbReference type="InterPro" id="IPR013087">
    <property type="entry name" value="Znf_C2H2_type"/>
</dbReference>
<evidence type="ECO:0000256" key="5">
    <source>
        <dbReference type="ARBA" id="ARBA00022833"/>
    </source>
</evidence>
<dbReference type="Pfam" id="PF00046">
    <property type="entry name" value="Homeodomain"/>
    <property type="match status" value="1"/>
</dbReference>
<feature type="domain" description="C2H2-type" evidence="14">
    <location>
        <begin position="51"/>
        <end position="78"/>
    </location>
</feature>
<feature type="domain" description="C2H2-type" evidence="14">
    <location>
        <begin position="909"/>
        <end position="937"/>
    </location>
</feature>
<evidence type="ECO:0000256" key="1">
    <source>
        <dbReference type="ARBA" id="ARBA00004123"/>
    </source>
</evidence>
<comment type="caution">
    <text evidence="15">The sequence shown here is derived from an EMBL/GenBank/DDBJ whole genome shotgun (WGS) entry which is preliminary data.</text>
</comment>
<protein>
    <submittedName>
        <fullName evidence="15">Uncharacterized protein</fullName>
    </submittedName>
</protein>
<feature type="region of interest" description="Disordered" evidence="12">
    <location>
        <begin position="1"/>
        <end position="45"/>
    </location>
</feature>
<keyword evidence="4 9" id="KW-0863">Zinc-finger</keyword>
<feature type="compositionally biased region" description="Polar residues" evidence="12">
    <location>
        <begin position="448"/>
        <end position="467"/>
    </location>
</feature>
<keyword evidence="7 10" id="KW-0371">Homeobox</keyword>
<keyword evidence="6 10" id="KW-0238">DNA-binding</keyword>
<feature type="domain" description="C2H2-type" evidence="14">
    <location>
        <begin position="853"/>
        <end position="880"/>
    </location>
</feature>
<feature type="region of interest" description="Disordered" evidence="12">
    <location>
        <begin position="942"/>
        <end position="974"/>
    </location>
</feature>
<dbReference type="PROSITE" id="PS50071">
    <property type="entry name" value="HOMEOBOX_2"/>
    <property type="match status" value="1"/>
</dbReference>
<dbReference type="FunFam" id="3.30.160.60:FF:000145">
    <property type="entry name" value="Zinc finger protein 574"/>
    <property type="match status" value="1"/>
</dbReference>
<feature type="compositionally biased region" description="Low complexity" evidence="12">
    <location>
        <begin position="754"/>
        <end position="765"/>
    </location>
</feature>
<evidence type="ECO:0000313" key="15">
    <source>
        <dbReference type="EMBL" id="KAK2166910.1"/>
    </source>
</evidence>
<dbReference type="FunFam" id="3.30.160.60:FF:000744">
    <property type="entry name" value="zinc finger E-box-binding homeobox 1"/>
    <property type="match status" value="1"/>
</dbReference>
<organism evidence="15 16">
    <name type="scientific">Ridgeia piscesae</name>
    <name type="common">Tubeworm</name>
    <dbReference type="NCBI Taxonomy" id="27915"/>
    <lineage>
        <taxon>Eukaryota</taxon>
        <taxon>Metazoa</taxon>
        <taxon>Spiralia</taxon>
        <taxon>Lophotrochozoa</taxon>
        <taxon>Annelida</taxon>
        <taxon>Polychaeta</taxon>
        <taxon>Sedentaria</taxon>
        <taxon>Canalipalpata</taxon>
        <taxon>Sabellida</taxon>
        <taxon>Siboglinidae</taxon>
        <taxon>Ridgeia</taxon>
    </lineage>
</organism>
<evidence type="ECO:0000256" key="10">
    <source>
        <dbReference type="PROSITE-ProRule" id="PRU00108"/>
    </source>
</evidence>
<comment type="subcellular location">
    <subcellularLocation>
        <location evidence="1 10 11">Nucleus</location>
    </subcellularLocation>
</comment>
<feature type="domain" description="C2H2-type" evidence="14">
    <location>
        <begin position="881"/>
        <end position="908"/>
    </location>
</feature>
<keyword evidence="8 10" id="KW-0539">Nucleus</keyword>
<evidence type="ECO:0000256" key="7">
    <source>
        <dbReference type="ARBA" id="ARBA00023155"/>
    </source>
</evidence>
<dbReference type="Pfam" id="PF00096">
    <property type="entry name" value="zf-C2H2"/>
    <property type="match status" value="6"/>
</dbReference>
<evidence type="ECO:0000256" key="9">
    <source>
        <dbReference type="PROSITE-ProRule" id="PRU00042"/>
    </source>
</evidence>
<dbReference type="GO" id="GO:0005634">
    <property type="term" value="C:nucleus"/>
    <property type="evidence" value="ECO:0007669"/>
    <property type="project" value="UniProtKB-SubCell"/>
</dbReference>
<dbReference type="InterPro" id="IPR009057">
    <property type="entry name" value="Homeodomain-like_sf"/>
</dbReference>
<feature type="compositionally biased region" description="Acidic residues" evidence="12">
    <location>
        <begin position="472"/>
        <end position="483"/>
    </location>
</feature>
<feature type="compositionally biased region" description="Polar residues" evidence="12">
    <location>
        <begin position="766"/>
        <end position="781"/>
    </location>
</feature>
<dbReference type="AlphaFoldDB" id="A0AAD9K9F1"/>
<dbReference type="PROSITE" id="PS00028">
    <property type="entry name" value="ZINC_FINGER_C2H2_1"/>
    <property type="match status" value="4"/>
</dbReference>
<dbReference type="Gene3D" id="3.30.160.60">
    <property type="entry name" value="Classic Zinc Finger"/>
    <property type="match status" value="6"/>
</dbReference>
<feature type="compositionally biased region" description="Basic and acidic residues" evidence="12">
    <location>
        <begin position="649"/>
        <end position="664"/>
    </location>
</feature>
<feature type="compositionally biased region" description="Basic and acidic residues" evidence="12">
    <location>
        <begin position="23"/>
        <end position="35"/>
    </location>
</feature>
<dbReference type="PANTHER" id="PTHR24391:SF27">
    <property type="entry name" value="ZINC FINGER PROTEIN 1"/>
    <property type="match status" value="1"/>
</dbReference>
<evidence type="ECO:0000256" key="11">
    <source>
        <dbReference type="RuleBase" id="RU000682"/>
    </source>
</evidence>
<dbReference type="SUPFAM" id="SSF57667">
    <property type="entry name" value="beta-beta-alpha zinc fingers"/>
    <property type="match status" value="4"/>
</dbReference>
<dbReference type="PROSITE" id="PS50157">
    <property type="entry name" value="ZINC_FINGER_C2H2_2"/>
    <property type="match status" value="7"/>
</dbReference>